<keyword evidence="4" id="KW-1185">Reference proteome</keyword>
<keyword evidence="1" id="KW-1133">Transmembrane helix</keyword>
<dbReference type="AlphaFoldDB" id="A0A8S3ZKS8"/>
<name>A0A8S3ZKS8_9EUPU</name>
<evidence type="ECO:0000313" key="3">
    <source>
        <dbReference type="EMBL" id="CAG5128628.1"/>
    </source>
</evidence>
<feature type="signal peptide" evidence="2">
    <location>
        <begin position="1"/>
        <end position="27"/>
    </location>
</feature>
<keyword evidence="1" id="KW-0812">Transmembrane</keyword>
<keyword evidence="1" id="KW-0472">Membrane</keyword>
<evidence type="ECO:0000256" key="1">
    <source>
        <dbReference type="SAM" id="Phobius"/>
    </source>
</evidence>
<feature type="chain" id="PRO_5035809598" description="Fibronectin type-III domain-containing protein" evidence="2">
    <location>
        <begin position="28"/>
        <end position="285"/>
    </location>
</feature>
<evidence type="ECO:0000313" key="4">
    <source>
        <dbReference type="Proteomes" id="UP000678393"/>
    </source>
</evidence>
<feature type="transmembrane region" description="Helical" evidence="1">
    <location>
        <begin position="166"/>
        <end position="187"/>
    </location>
</feature>
<keyword evidence="2" id="KW-0732">Signal</keyword>
<organism evidence="3 4">
    <name type="scientific">Candidula unifasciata</name>
    <dbReference type="NCBI Taxonomy" id="100452"/>
    <lineage>
        <taxon>Eukaryota</taxon>
        <taxon>Metazoa</taxon>
        <taxon>Spiralia</taxon>
        <taxon>Lophotrochozoa</taxon>
        <taxon>Mollusca</taxon>
        <taxon>Gastropoda</taxon>
        <taxon>Heterobranchia</taxon>
        <taxon>Euthyneura</taxon>
        <taxon>Panpulmonata</taxon>
        <taxon>Eupulmonata</taxon>
        <taxon>Stylommatophora</taxon>
        <taxon>Helicina</taxon>
        <taxon>Helicoidea</taxon>
        <taxon>Geomitridae</taxon>
        <taxon>Candidula</taxon>
    </lineage>
</organism>
<evidence type="ECO:0000256" key="2">
    <source>
        <dbReference type="SAM" id="SignalP"/>
    </source>
</evidence>
<comment type="caution">
    <text evidence="3">The sequence shown here is derived from an EMBL/GenBank/DDBJ whole genome shotgun (WGS) entry which is preliminary data.</text>
</comment>
<accession>A0A8S3ZKS8</accession>
<evidence type="ECO:0008006" key="5">
    <source>
        <dbReference type="Google" id="ProtNLM"/>
    </source>
</evidence>
<dbReference type="Proteomes" id="UP000678393">
    <property type="component" value="Unassembled WGS sequence"/>
</dbReference>
<protein>
    <recommendedName>
        <fullName evidence="5">Fibronectin type-III domain-containing protein</fullName>
    </recommendedName>
</protein>
<proteinExistence type="predicted"/>
<dbReference type="EMBL" id="CAJHNH020003139">
    <property type="protein sequence ID" value="CAG5128628.1"/>
    <property type="molecule type" value="Genomic_DNA"/>
</dbReference>
<gene>
    <name evidence="3" type="ORF">CUNI_LOCUS14186</name>
</gene>
<reference evidence="3" key="1">
    <citation type="submission" date="2021-04" db="EMBL/GenBank/DDBJ databases">
        <authorList>
            <consortium name="Molecular Ecology Group"/>
        </authorList>
    </citation>
    <scope>NUCLEOTIDE SEQUENCE</scope>
</reference>
<dbReference type="OrthoDB" id="6159849at2759"/>
<sequence length="285" mass="32895">MLQRLSQYSRYGYVILLSCILYVPVKAATPPYFTDNQSVDISKEYHNVPQFDHFNEPYDQRVFDKLNIDIVTVEPWSIHVKWRLTNLTHFDSVVESTFLCETLNGKIVSDKLHSNTDSFNFQMLHPNTKYVICVHLLEKSRSTNTSILHYNCQTFSTIPVIRSDSIVGLALTIGYLLLVAALGYLAWHRRARKIKSIEEEKLHAEENEGDRQDDYFQFLKTAERGGIPNYASEDARRMDMYGANGGEDFKAKPKRADCVGACVPFDEKEEEDLVEYNPTKREISF</sequence>